<dbReference type="Proteomes" id="UP000671879">
    <property type="component" value="Chromosome"/>
</dbReference>
<dbReference type="SUPFAM" id="SSF51735">
    <property type="entry name" value="NAD(P)-binding Rossmann-fold domains"/>
    <property type="match status" value="1"/>
</dbReference>
<dbReference type="SMART" id="SM00859">
    <property type="entry name" value="Semialdhyde_dh"/>
    <property type="match status" value="1"/>
</dbReference>
<comment type="subunit">
    <text evidence="5 15">Homodimer.</text>
</comment>
<dbReference type="InterPro" id="IPR012080">
    <property type="entry name" value="Asp_semialdehyde_DH"/>
</dbReference>
<evidence type="ECO:0000256" key="4">
    <source>
        <dbReference type="ARBA" id="ARBA00010584"/>
    </source>
</evidence>
<feature type="binding site" evidence="15">
    <location>
        <position position="178"/>
    </location>
    <ligand>
        <name>NADP(+)</name>
        <dbReference type="ChEBI" id="CHEBI:58349"/>
    </ligand>
</feature>
<feature type="binding site" evidence="15">
    <location>
        <begin position="9"/>
        <end position="12"/>
    </location>
    <ligand>
        <name>NADP(+)</name>
        <dbReference type="ChEBI" id="CHEBI:58349"/>
    </ligand>
</feature>
<feature type="binding site" evidence="15">
    <location>
        <begin position="155"/>
        <end position="156"/>
    </location>
    <ligand>
        <name>NADP(+)</name>
        <dbReference type="ChEBI" id="CHEBI:58349"/>
    </ligand>
</feature>
<comment type="catalytic activity">
    <reaction evidence="14 15">
        <text>L-aspartate 4-semialdehyde + phosphate + NADP(+) = 4-phospho-L-aspartate + NADPH + H(+)</text>
        <dbReference type="Rhea" id="RHEA:24284"/>
        <dbReference type="ChEBI" id="CHEBI:15378"/>
        <dbReference type="ChEBI" id="CHEBI:43474"/>
        <dbReference type="ChEBI" id="CHEBI:57535"/>
        <dbReference type="ChEBI" id="CHEBI:57783"/>
        <dbReference type="ChEBI" id="CHEBI:58349"/>
        <dbReference type="ChEBI" id="CHEBI:537519"/>
        <dbReference type="EC" id="1.2.1.11"/>
    </reaction>
</comment>
<feature type="binding site" evidence="15">
    <location>
        <position position="205"/>
    </location>
    <ligand>
        <name>substrate</name>
    </ligand>
</feature>
<dbReference type="CDD" id="cd18131">
    <property type="entry name" value="ASADH_C_bac_euk_like"/>
    <property type="match status" value="1"/>
</dbReference>
<keyword evidence="10 15" id="KW-0220">Diaminopimelate biosynthesis</keyword>
<evidence type="ECO:0000256" key="9">
    <source>
        <dbReference type="ARBA" id="ARBA00022857"/>
    </source>
</evidence>
<keyword evidence="19" id="KW-1185">Reference proteome</keyword>
<keyword evidence="13 15" id="KW-0486">Methionine biosynthesis</keyword>
<evidence type="ECO:0000256" key="8">
    <source>
        <dbReference type="ARBA" id="ARBA00022697"/>
    </source>
</evidence>
<feature type="binding site" evidence="15">
    <location>
        <position position="97"/>
    </location>
    <ligand>
        <name>phosphate</name>
        <dbReference type="ChEBI" id="CHEBI:43474"/>
    </ligand>
</feature>
<dbReference type="EC" id="1.2.1.11" evidence="6 15"/>
<feature type="binding site" evidence="15">
    <location>
        <position position="311"/>
    </location>
    <ligand>
        <name>NADP(+)</name>
        <dbReference type="ChEBI" id="CHEBI:58349"/>
    </ligand>
</feature>
<evidence type="ECO:0000313" key="18">
    <source>
        <dbReference type="EMBL" id="QTX31586.1"/>
    </source>
</evidence>
<dbReference type="PIRSF" id="PIRSF000148">
    <property type="entry name" value="ASA_dh"/>
    <property type="match status" value="1"/>
</dbReference>
<dbReference type="InterPro" id="IPR036291">
    <property type="entry name" value="NAD(P)-bd_dom_sf"/>
</dbReference>
<keyword evidence="11 15" id="KW-0560">Oxidoreductase</keyword>
<dbReference type="Pfam" id="PF01118">
    <property type="entry name" value="Semialdhyde_dh"/>
    <property type="match status" value="1"/>
</dbReference>
<comment type="similarity">
    <text evidence="4 15">Belongs to the aspartate-semialdehyde dehydrogenase family.</text>
</comment>
<keyword evidence="12 15" id="KW-0457">Lysine biosynthesis</keyword>
<dbReference type="NCBIfam" id="NF011456">
    <property type="entry name" value="PRK14874.1"/>
    <property type="match status" value="1"/>
</dbReference>
<gene>
    <name evidence="15" type="primary">asd</name>
    <name evidence="18" type="ORF">KAR29_09445</name>
</gene>
<protein>
    <recommendedName>
        <fullName evidence="6 15">Aspartate-semialdehyde dehydrogenase</fullName>
        <shortName evidence="15">ASA dehydrogenase</shortName>
        <shortName evidence="15">ASADH</shortName>
        <ecNumber evidence="6 15">1.2.1.11</ecNumber>
    </recommendedName>
    <alternativeName>
        <fullName evidence="15">Aspartate-beta-semialdehyde dehydrogenase</fullName>
    </alternativeName>
</protein>
<reference evidence="19" key="1">
    <citation type="submission" date="2021-04" db="EMBL/GenBank/DDBJ databases">
        <title>A novel Synergistetes isolate from a pyrite-forming mixed culture.</title>
        <authorList>
            <person name="Bunk B."/>
            <person name="Sproer C."/>
            <person name="Spring S."/>
            <person name="Pester M."/>
        </authorList>
    </citation>
    <scope>NUCLEOTIDE SEQUENCE [LARGE SCALE GENOMIC DNA]</scope>
    <source>
        <strain evidence="19">J.5.4.2-T.3.5.2</strain>
    </source>
</reference>
<feature type="binding site" evidence="15">
    <location>
        <position position="152"/>
    </location>
    <ligand>
        <name>substrate</name>
    </ligand>
</feature>
<comment type="pathway">
    <text evidence="2 15">Amino-acid biosynthesis; L-lysine biosynthesis via DAP pathway; (S)-tetrahydrodipicolinate from L-aspartate: step 2/4.</text>
</comment>
<evidence type="ECO:0000256" key="5">
    <source>
        <dbReference type="ARBA" id="ARBA00011738"/>
    </source>
</evidence>
<evidence type="ECO:0000256" key="2">
    <source>
        <dbReference type="ARBA" id="ARBA00005076"/>
    </source>
</evidence>
<feature type="active site" description="Acyl-thioester intermediate" evidence="15 16">
    <location>
        <position position="125"/>
    </location>
</feature>
<evidence type="ECO:0000256" key="1">
    <source>
        <dbReference type="ARBA" id="ARBA00005021"/>
    </source>
</evidence>
<proteinExistence type="inferred from homology"/>
<keyword evidence="7 15" id="KW-0028">Amino-acid biosynthesis</keyword>
<dbReference type="Pfam" id="PF02774">
    <property type="entry name" value="Semialdhyde_dhC"/>
    <property type="match status" value="1"/>
</dbReference>
<comment type="caution">
    <text evidence="15">Lacks conserved residue(s) required for the propagation of feature annotation.</text>
</comment>
<dbReference type="GO" id="GO:0009088">
    <property type="term" value="P:threonine biosynthetic process"/>
    <property type="evidence" value="ECO:0007669"/>
    <property type="project" value="UniProtKB-UniRule"/>
</dbReference>
<keyword evidence="8 15" id="KW-0791">Threonine biosynthesis</keyword>
<dbReference type="InterPro" id="IPR012280">
    <property type="entry name" value="Semialdhyde_DH_dimer_dom"/>
</dbReference>
<comment type="pathway">
    <text evidence="3 15">Amino-acid biosynthesis; L-threonine biosynthesis; L-threonine from L-aspartate: step 2/5.</text>
</comment>
<evidence type="ECO:0000256" key="15">
    <source>
        <dbReference type="HAMAP-Rule" id="MF_02121"/>
    </source>
</evidence>
<evidence type="ECO:0000259" key="17">
    <source>
        <dbReference type="SMART" id="SM00859"/>
    </source>
</evidence>
<comment type="pathway">
    <text evidence="1 15">Amino-acid biosynthesis; L-methionine biosynthesis via de novo pathway; L-homoserine from L-aspartate: step 2/3.</text>
</comment>
<dbReference type="CDD" id="cd02316">
    <property type="entry name" value="VcASADH2_like_N"/>
    <property type="match status" value="1"/>
</dbReference>
<dbReference type="SUPFAM" id="SSF55347">
    <property type="entry name" value="Glyceraldehyde-3-phosphate dehydrogenase-like, C-terminal domain"/>
    <property type="match status" value="1"/>
</dbReference>
<dbReference type="InterPro" id="IPR000534">
    <property type="entry name" value="Semialdehyde_DH_NAD-bd"/>
</dbReference>
<evidence type="ECO:0000256" key="14">
    <source>
        <dbReference type="ARBA" id="ARBA00047891"/>
    </source>
</evidence>
<evidence type="ECO:0000256" key="7">
    <source>
        <dbReference type="ARBA" id="ARBA00022605"/>
    </source>
</evidence>
<feature type="binding site" evidence="15">
    <location>
        <position position="231"/>
    </location>
    <ligand>
        <name>substrate</name>
    </ligand>
</feature>
<evidence type="ECO:0000256" key="3">
    <source>
        <dbReference type="ARBA" id="ARBA00005097"/>
    </source>
</evidence>
<dbReference type="PANTHER" id="PTHR46278:SF2">
    <property type="entry name" value="ASPARTATE-SEMIALDEHYDE DEHYDROGENASE"/>
    <property type="match status" value="1"/>
</dbReference>
<evidence type="ECO:0000256" key="16">
    <source>
        <dbReference type="PIRSR" id="PIRSR000148-1"/>
    </source>
</evidence>
<dbReference type="AlphaFoldDB" id="A0A9Q7EY32"/>
<dbReference type="EMBL" id="CP072943">
    <property type="protein sequence ID" value="QTX31586.1"/>
    <property type="molecule type" value="Genomic_DNA"/>
</dbReference>
<keyword evidence="9 15" id="KW-0521">NADP</keyword>
<evidence type="ECO:0000313" key="19">
    <source>
        <dbReference type="Proteomes" id="UP000671879"/>
    </source>
</evidence>
<dbReference type="HAMAP" id="MF_02121">
    <property type="entry name" value="ASADH"/>
    <property type="match status" value="1"/>
</dbReference>
<dbReference type="RefSeq" id="WP_274372752.1">
    <property type="nucleotide sequence ID" value="NZ_CP072943.1"/>
</dbReference>
<evidence type="ECO:0000256" key="6">
    <source>
        <dbReference type="ARBA" id="ARBA00013120"/>
    </source>
</evidence>
<accession>A0A9Q7EY32</accession>
<feature type="active site" description="Proton acceptor" evidence="15 16">
    <location>
        <position position="238"/>
    </location>
</feature>
<dbReference type="Gene3D" id="3.40.50.720">
    <property type="entry name" value="NAD(P)-binding Rossmann-like Domain"/>
    <property type="match status" value="1"/>
</dbReference>
<dbReference type="NCBIfam" id="TIGR01296">
    <property type="entry name" value="asd_B"/>
    <property type="match status" value="1"/>
</dbReference>
<dbReference type="PANTHER" id="PTHR46278">
    <property type="entry name" value="DEHYDROGENASE, PUTATIVE-RELATED"/>
    <property type="match status" value="1"/>
</dbReference>
<dbReference type="InterPro" id="IPR005986">
    <property type="entry name" value="Asp_semialdehyde_DH_beta"/>
</dbReference>
<dbReference type="GO" id="GO:0046983">
    <property type="term" value="F:protein dimerization activity"/>
    <property type="evidence" value="ECO:0007669"/>
    <property type="project" value="InterPro"/>
</dbReference>
<dbReference type="KEGG" id="aram:KAR29_09445"/>
<evidence type="ECO:0000256" key="10">
    <source>
        <dbReference type="ARBA" id="ARBA00022915"/>
    </source>
</evidence>
<organism evidence="18 19">
    <name type="scientific">Aminithiophilus ramosus</name>
    <dbReference type="NCBI Taxonomy" id="3029084"/>
    <lineage>
        <taxon>Bacteria</taxon>
        <taxon>Thermotogati</taxon>
        <taxon>Synergistota</taxon>
        <taxon>Synergistia</taxon>
        <taxon>Synergistales</taxon>
        <taxon>Aminithiophilaceae</taxon>
        <taxon>Aminithiophilus</taxon>
    </lineage>
</organism>
<dbReference type="GO" id="GO:0071266">
    <property type="term" value="P:'de novo' L-methionine biosynthetic process"/>
    <property type="evidence" value="ECO:0007669"/>
    <property type="project" value="UniProtKB-UniRule"/>
</dbReference>
<dbReference type="GO" id="GO:0019877">
    <property type="term" value="P:diaminopimelate biosynthetic process"/>
    <property type="evidence" value="ECO:0007669"/>
    <property type="project" value="UniProtKB-UniRule"/>
</dbReference>
<dbReference type="Gene3D" id="3.30.360.10">
    <property type="entry name" value="Dihydrodipicolinate Reductase, domain 2"/>
    <property type="match status" value="1"/>
</dbReference>
<dbReference type="GO" id="GO:0009089">
    <property type="term" value="P:lysine biosynthetic process via diaminopimelate"/>
    <property type="evidence" value="ECO:0007669"/>
    <property type="project" value="UniProtKB-UniRule"/>
</dbReference>
<dbReference type="GO" id="GO:0050661">
    <property type="term" value="F:NADP binding"/>
    <property type="evidence" value="ECO:0007669"/>
    <property type="project" value="UniProtKB-UniRule"/>
</dbReference>
<dbReference type="GO" id="GO:0009097">
    <property type="term" value="P:isoleucine biosynthetic process"/>
    <property type="evidence" value="ECO:0007669"/>
    <property type="project" value="UniProtKB-UniRule"/>
</dbReference>
<sequence>MRVAVLGATGLVGREMVRVLEERNFPVDELRLLASPQSAGREILFRGASWTVRAVDERAFDGVDLALFSAGSGPSRIWAPVAAGAGSVVVDNSSAWRMDPSVPLVVPEVNAETALGRPIIANPNCATIQAVVAAWPLHKEAGLDYMSAVTFQSVSGTGRAAVEELDRGSRAALAGEEPLPSVYPHSIAFNALPHIGAFDEEGVSEEEWKMVRESRKIMALPDLSVSCTTVRVPVFRGHSEALLFRFRRDLAPERAREILSRSPGVVVVDDPASASYPLAREAAGTDPVYVGRIRRDTALDRALALWVVSDNLKKGAALNAVQIGEFLLERGALRP</sequence>
<evidence type="ECO:0000256" key="12">
    <source>
        <dbReference type="ARBA" id="ARBA00023154"/>
    </source>
</evidence>
<dbReference type="GO" id="GO:0051287">
    <property type="term" value="F:NAD binding"/>
    <property type="evidence" value="ECO:0007669"/>
    <property type="project" value="InterPro"/>
</dbReference>
<dbReference type="GO" id="GO:0004073">
    <property type="term" value="F:aspartate-semialdehyde dehydrogenase activity"/>
    <property type="evidence" value="ECO:0007669"/>
    <property type="project" value="UniProtKB-UniRule"/>
</dbReference>
<evidence type="ECO:0000256" key="13">
    <source>
        <dbReference type="ARBA" id="ARBA00023167"/>
    </source>
</evidence>
<name>A0A9Q7EY32_9BACT</name>
<feature type="domain" description="Semialdehyde dehydrogenase NAD-binding" evidence="17">
    <location>
        <begin position="2"/>
        <end position="117"/>
    </location>
</feature>
<comment type="function">
    <text evidence="15">Catalyzes the NADPH-dependent formation of L-aspartate-semialdehyde (L-ASA) by the reductive dephosphorylation of L-aspartyl-4-phosphate.</text>
</comment>
<evidence type="ECO:0000256" key="11">
    <source>
        <dbReference type="ARBA" id="ARBA00023002"/>
    </source>
</evidence>